<dbReference type="PANTHER" id="PTHR12468">
    <property type="entry name" value="GPI MANNOSYLTRANSFERASE 2"/>
    <property type="match status" value="1"/>
</dbReference>
<protein>
    <submittedName>
        <fullName evidence="11">Gpi18-like mannosyltransferase</fullName>
    </submittedName>
</protein>
<evidence type="ECO:0000256" key="1">
    <source>
        <dbReference type="ARBA" id="ARBA00004477"/>
    </source>
</evidence>
<accession>A0A841BJ49</accession>
<name>A0A841BJ49_9ACTN</name>
<dbReference type="GO" id="GO:0031501">
    <property type="term" value="C:mannosyltransferase complex"/>
    <property type="evidence" value="ECO:0007669"/>
    <property type="project" value="TreeGrafter"/>
</dbReference>
<keyword evidence="4 11" id="KW-0328">Glycosyltransferase</keyword>
<dbReference type="Pfam" id="PF04188">
    <property type="entry name" value="Mannosyl_trans2"/>
    <property type="match status" value="1"/>
</dbReference>
<evidence type="ECO:0000256" key="3">
    <source>
        <dbReference type="ARBA" id="ARBA00022502"/>
    </source>
</evidence>
<evidence type="ECO:0000256" key="6">
    <source>
        <dbReference type="ARBA" id="ARBA00022692"/>
    </source>
</evidence>
<dbReference type="EMBL" id="JACHMN010000001">
    <property type="protein sequence ID" value="MBB5867645.1"/>
    <property type="molecule type" value="Genomic_DNA"/>
</dbReference>
<evidence type="ECO:0000256" key="8">
    <source>
        <dbReference type="ARBA" id="ARBA00022989"/>
    </source>
</evidence>
<feature type="transmembrane region" description="Helical" evidence="10">
    <location>
        <begin position="305"/>
        <end position="325"/>
    </location>
</feature>
<comment type="caution">
    <text evidence="11">The sequence shown here is derived from an EMBL/GenBank/DDBJ whole genome shotgun (WGS) entry which is preliminary data.</text>
</comment>
<keyword evidence="9 10" id="KW-0472">Membrane</keyword>
<dbReference type="GO" id="GO:0006506">
    <property type="term" value="P:GPI anchor biosynthetic process"/>
    <property type="evidence" value="ECO:0007669"/>
    <property type="project" value="UniProtKB-UniPathway"/>
</dbReference>
<keyword evidence="3" id="KW-0337">GPI-anchor biosynthesis</keyword>
<evidence type="ECO:0000256" key="4">
    <source>
        <dbReference type="ARBA" id="ARBA00022676"/>
    </source>
</evidence>
<dbReference type="PANTHER" id="PTHR12468:SF2">
    <property type="entry name" value="GPI MANNOSYLTRANSFERASE 2"/>
    <property type="match status" value="1"/>
</dbReference>
<evidence type="ECO:0000313" key="11">
    <source>
        <dbReference type="EMBL" id="MBB5867645.1"/>
    </source>
</evidence>
<dbReference type="UniPathway" id="UPA00196"/>
<keyword evidence="5 11" id="KW-0808">Transferase</keyword>
<proteinExistence type="predicted"/>
<evidence type="ECO:0000256" key="2">
    <source>
        <dbReference type="ARBA" id="ARBA00004687"/>
    </source>
</evidence>
<evidence type="ECO:0000256" key="10">
    <source>
        <dbReference type="SAM" id="Phobius"/>
    </source>
</evidence>
<evidence type="ECO:0000256" key="7">
    <source>
        <dbReference type="ARBA" id="ARBA00022824"/>
    </source>
</evidence>
<sequence>MAEPTLSAPEPASAEPAPAEAGAWLQWRPSLITGVSTWAAAFAACVLLSAVSWLPYQDLPAKAGDPSTSVSSFFDLWHRWDTTWYLLIADVGYHADDRAAAFFPLYPMLVRGIAPLVPDNTIVAALLVSSLATIAALTVIHRLTVGALGEDDARRTVFYLMAFPTAFYLLAAYNESLFIALAAGSLYCMRRGQWWWAGLLAGFASATRLAGVLLGLAFAYEYLRQAGFSWRRIRWNVLAAVLVPGGLFAYMAYCAAELGNPTAFLKAQEAWSRAEFEWPWTTAGKIFEMLGSTNSYLHPDDIRNIANLTAAVVTLTLLVLALVGPWKLGHEYAYLVIFATMVVLLPLTHPLATYYPLSSLWRYVLECIPAFMVLGRMGRNPHLHRVYVFCALMLQGAMIISFVQNQFVA</sequence>
<comment type="pathway">
    <text evidence="2">Glycolipid biosynthesis; glycosylphosphatidylinositol-anchor biosynthesis.</text>
</comment>
<dbReference type="GO" id="GO:0016020">
    <property type="term" value="C:membrane"/>
    <property type="evidence" value="ECO:0007669"/>
    <property type="project" value="GOC"/>
</dbReference>
<feature type="transmembrane region" description="Helical" evidence="10">
    <location>
        <begin position="235"/>
        <end position="253"/>
    </location>
</feature>
<gene>
    <name evidence="11" type="ORF">F4553_001024</name>
</gene>
<dbReference type="Proteomes" id="UP000587527">
    <property type="component" value="Unassembled WGS sequence"/>
</dbReference>
<feature type="transmembrane region" description="Helical" evidence="10">
    <location>
        <begin position="332"/>
        <end position="348"/>
    </location>
</feature>
<keyword evidence="12" id="KW-1185">Reference proteome</keyword>
<dbReference type="RefSeq" id="WP_184832640.1">
    <property type="nucleotide sequence ID" value="NZ_JACHMN010000001.1"/>
</dbReference>
<feature type="transmembrane region" description="Helical" evidence="10">
    <location>
        <begin position="194"/>
        <end position="223"/>
    </location>
</feature>
<evidence type="ECO:0000256" key="5">
    <source>
        <dbReference type="ARBA" id="ARBA00022679"/>
    </source>
</evidence>
<evidence type="ECO:0000313" key="12">
    <source>
        <dbReference type="Proteomes" id="UP000587527"/>
    </source>
</evidence>
<keyword evidence="8 10" id="KW-1133">Transmembrane helix</keyword>
<dbReference type="GO" id="GO:0004376">
    <property type="term" value="F:GPI mannosyltransferase activity"/>
    <property type="evidence" value="ECO:0007669"/>
    <property type="project" value="InterPro"/>
</dbReference>
<feature type="transmembrane region" description="Helical" evidence="10">
    <location>
        <begin position="35"/>
        <end position="56"/>
    </location>
</feature>
<feature type="transmembrane region" description="Helical" evidence="10">
    <location>
        <begin position="386"/>
        <end position="403"/>
    </location>
</feature>
<evidence type="ECO:0000256" key="9">
    <source>
        <dbReference type="ARBA" id="ARBA00023136"/>
    </source>
</evidence>
<keyword evidence="6 10" id="KW-0812">Transmembrane</keyword>
<organism evidence="11 12">
    <name type="scientific">Allocatelliglobosispora scoriae</name>
    <dbReference type="NCBI Taxonomy" id="643052"/>
    <lineage>
        <taxon>Bacteria</taxon>
        <taxon>Bacillati</taxon>
        <taxon>Actinomycetota</taxon>
        <taxon>Actinomycetes</taxon>
        <taxon>Micromonosporales</taxon>
        <taxon>Micromonosporaceae</taxon>
        <taxon>Allocatelliglobosispora</taxon>
    </lineage>
</organism>
<dbReference type="GO" id="GO:0000009">
    <property type="term" value="F:alpha-1,6-mannosyltransferase activity"/>
    <property type="evidence" value="ECO:0007669"/>
    <property type="project" value="InterPro"/>
</dbReference>
<dbReference type="AlphaFoldDB" id="A0A841BJ49"/>
<keyword evidence="7" id="KW-0256">Endoplasmic reticulum</keyword>
<feature type="transmembrane region" description="Helical" evidence="10">
    <location>
        <begin position="122"/>
        <end position="145"/>
    </location>
</feature>
<dbReference type="InterPro" id="IPR007315">
    <property type="entry name" value="PIG-V/Gpi18"/>
</dbReference>
<reference evidence="11 12" key="1">
    <citation type="submission" date="2020-08" db="EMBL/GenBank/DDBJ databases">
        <title>Sequencing the genomes of 1000 actinobacteria strains.</title>
        <authorList>
            <person name="Klenk H.-P."/>
        </authorList>
    </citation>
    <scope>NUCLEOTIDE SEQUENCE [LARGE SCALE GENOMIC DNA]</scope>
    <source>
        <strain evidence="11 12">DSM 45362</strain>
    </source>
</reference>
<feature type="transmembrane region" description="Helical" evidence="10">
    <location>
        <begin position="157"/>
        <end position="174"/>
    </location>
</feature>
<comment type="subcellular location">
    <subcellularLocation>
        <location evidence="1">Endoplasmic reticulum membrane</location>
        <topology evidence="1">Multi-pass membrane protein</topology>
    </subcellularLocation>
</comment>